<dbReference type="OrthoDB" id="3404783at2"/>
<keyword evidence="2" id="KW-1185">Reference proteome</keyword>
<dbReference type="EMBL" id="FMHW01000002">
    <property type="protein sequence ID" value="SCL41890.1"/>
    <property type="molecule type" value="Genomic_DNA"/>
</dbReference>
<proteinExistence type="predicted"/>
<evidence type="ECO:0000313" key="1">
    <source>
        <dbReference type="EMBL" id="SCL41890.1"/>
    </source>
</evidence>
<dbReference type="AlphaFoldDB" id="A0A1C6TJI7"/>
<dbReference type="RefSeq" id="WP_141725462.1">
    <property type="nucleotide sequence ID" value="NZ_FMHW01000002.1"/>
</dbReference>
<gene>
    <name evidence="1" type="ORF">GA0074692_6544</name>
</gene>
<organism evidence="1 2">
    <name type="scientific">Micromonospora pallida</name>
    <dbReference type="NCBI Taxonomy" id="145854"/>
    <lineage>
        <taxon>Bacteria</taxon>
        <taxon>Bacillati</taxon>
        <taxon>Actinomycetota</taxon>
        <taxon>Actinomycetes</taxon>
        <taxon>Micromonosporales</taxon>
        <taxon>Micromonosporaceae</taxon>
        <taxon>Micromonospora</taxon>
    </lineage>
</organism>
<protein>
    <submittedName>
        <fullName evidence="1">Uncharacterized protein</fullName>
    </submittedName>
</protein>
<evidence type="ECO:0000313" key="2">
    <source>
        <dbReference type="Proteomes" id="UP000198959"/>
    </source>
</evidence>
<reference evidence="2" key="1">
    <citation type="submission" date="2016-06" db="EMBL/GenBank/DDBJ databases">
        <authorList>
            <person name="Varghese N."/>
            <person name="Submissions Spin"/>
        </authorList>
    </citation>
    <scope>NUCLEOTIDE SEQUENCE [LARGE SCALE GENOMIC DNA]</scope>
    <source>
        <strain evidence="2">DSM 43817</strain>
    </source>
</reference>
<accession>A0A1C6TJI7</accession>
<name>A0A1C6TJI7_9ACTN</name>
<sequence>MTSRMPPTNPAGHRRLAITIALCGALAAIVVLLVVIPGATGGGWGVLNSLRPSSSASPGPDPAAKPASGVVAPEAQLVKACIKQTKSEDLYKFYLRDIPESRWGDPVRGTLSTFSEPYVLWLLDADCKPYKAVEVPAGTSRTFRAYVGQVWYYAEASATQPDGYDYLVFSPSESGAPKIFSDTGRLVYRTE</sequence>
<dbReference type="Proteomes" id="UP000198959">
    <property type="component" value="Unassembled WGS sequence"/>
</dbReference>